<gene>
    <name evidence="1" type="ORF">Vadar_012501</name>
</gene>
<protein>
    <submittedName>
        <fullName evidence="1">Uncharacterized protein</fullName>
    </submittedName>
</protein>
<dbReference type="Proteomes" id="UP000828048">
    <property type="component" value="Chromosome 3"/>
</dbReference>
<proteinExistence type="predicted"/>
<organism evidence="1 2">
    <name type="scientific">Vaccinium darrowii</name>
    <dbReference type="NCBI Taxonomy" id="229202"/>
    <lineage>
        <taxon>Eukaryota</taxon>
        <taxon>Viridiplantae</taxon>
        <taxon>Streptophyta</taxon>
        <taxon>Embryophyta</taxon>
        <taxon>Tracheophyta</taxon>
        <taxon>Spermatophyta</taxon>
        <taxon>Magnoliopsida</taxon>
        <taxon>eudicotyledons</taxon>
        <taxon>Gunneridae</taxon>
        <taxon>Pentapetalae</taxon>
        <taxon>asterids</taxon>
        <taxon>Ericales</taxon>
        <taxon>Ericaceae</taxon>
        <taxon>Vaccinioideae</taxon>
        <taxon>Vaccinieae</taxon>
        <taxon>Vaccinium</taxon>
    </lineage>
</organism>
<dbReference type="EMBL" id="CM037153">
    <property type="protein sequence ID" value="KAH7857418.1"/>
    <property type="molecule type" value="Genomic_DNA"/>
</dbReference>
<sequence length="464" mass="51391">MEGCVQILLVTFPAQGHINPSLQFAKRLVKMGINVTLLTAFSVVNRIIKTAATPPGVTLLGFSDGYDDGLNSDTDFDVYMADVRRLSSEAIAKLITSSGEKGKPFVHVVYTILLPWVSQVAGGLHVPSTFLWIQPATILDIYYYYFNGYGDVIENKKNDPSWSIELPGLPRLTSCDLPSFVLAPNAYRFALPLFREHIDTLDEETNPKILVNSFDALESEAIQAINKFNLVAVGPLIPSAFLDRTDPSDSSFGGDLFQKTNDYIEWLDSKPSGSVIYVAFGSISDLAKQQMEEIARGLIDCGRPFLWVMRGKGNGGKEEDEEKLSYEEELERKGKIVSWCSQLEVLSRPSVGCFVSHCGWNSSLESLVFGVPVVGFPQWTDQSTNAKLIEDVWKAGVRLTRNEEGIVESGEVKRCIEIVMGGGERGEEMRRNAKKWKDLAREAAIEGGSSDKNLKAFVDEIRAH</sequence>
<evidence type="ECO:0000313" key="1">
    <source>
        <dbReference type="EMBL" id="KAH7857418.1"/>
    </source>
</evidence>
<evidence type="ECO:0000313" key="2">
    <source>
        <dbReference type="Proteomes" id="UP000828048"/>
    </source>
</evidence>
<name>A0ACB7YVB3_9ERIC</name>
<keyword evidence="2" id="KW-1185">Reference proteome</keyword>
<comment type="caution">
    <text evidence="1">The sequence shown here is derived from an EMBL/GenBank/DDBJ whole genome shotgun (WGS) entry which is preliminary data.</text>
</comment>
<accession>A0ACB7YVB3</accession>
<reference evidence="1 2" key="1">
    <citation type="journal article" date="2021" name="Hortic Res">
        <title>High-quality reference genome and annotation aids understanding of berry development for evergreen blueberry (Vaccinium darrowii).</title>
        <authorList>
            <person name="Yu J."/>
            <person name="Hulse-Kemp A.M."/>
            <person name="Babiker E."/>
            <person name="Staton M."/>
        </authorList>
    </citation>
    <scope>NUCLEOTIDE SEQUENCE [LARGE SCALE GENOMIC DNA]</scope>
    <source>
        <strain evidence="2">cv. NJ 8807/NJ 8810</strain>
        <tissue evidence="1">Young leaf</tissue>
    </source>
</reference>